<reference evidence="1 2" key="1">
    <citation type="submission" date="2018-03" db="EMBL/GenBank/DDBJ databases">
        <title>Arenimonas caeni sp. nov., isolated from activated sludge.</title>
        <authorList>
            <person name="Liu H."/>
        </authorList>
    </citation>
    <scope>NUCLEOTIDE SEQUENCE [LARGE SCALE GENOMIC DNA]</scope>
    <source>
        <strain evidence="2">z29</strain>
    </source>
</reference>
<keyword evidence="2" id="KW-1185">Reference proteome</keyword>
<accession>A0A2P6M9I4</accession>
<dbReference type="PIRSF" id="PIRSF028589">
    <property type="entry name" value="UCP028589"/>
    <property type="match status" value="1"/>
</dbReference>
<dbReference type="Proteomes" id="UP000241736">
    <property type="component" value="Unassembled WGS sequence"/>
</dbReference>
<evidence type="ECO:0000313" key="2">
    <source>
        <dbReference type="Proteomes" id="UP000241736"/>
    </source>
</evidence>
<organism evidence="1 2">
    <name type="scientific">Arenimonas caeni</name>
    <dbReference type="NCBI Taxonomy" id="2058085"/>
    <lineage>
        <taxon>Bacteria</taxon>
        <taxon>Pseudomonadati</taxon>
        <taxon>Pseudomonadota</taxon>
        <taxon>Gammaproteobacteria</taxon>
        <taxon>Lysobacterales</taxon>
        <taxon>Lysobacteraceae</taxon>
        <taxon>Arenimonas</taxon>
    </lineage>
</organism>
<name>A0A2P6M9I4_9GAMM</name>
<dbReference type="AlphaFoldDB" id="A0A2P6M9I4"/>
<dbReference type="InterPro" id="IPR016893">
    <property type="entry name" value="UCP028589"/>
</dbReference>
<protein>
    <submittedName>
        <fullName evidence="1">Uncharacterized protein</fullName>
    </submittedName>
</protein>
<proteinExistence type="predicted"/>
<dbReference type="RefSeq" id="WP_106990210.1">
    <property type="nucleotide sequence ID" value="NZ_KZ679087.1"/>
</dbReference>
<comment type="caution">
    <text evidence="1">The sequence shown here is derived from an EMBL/GenBank/DDBJ whole genome shotgun (WGS) entry which is preliminary data.</text>
</comment>
<dbReference type="EMBL" id="PVLF01000006">
    <property type="protein sequence ID" value="PRH82633.1"/>
    <property type="molecule type" value="Genomic_DNA"/>
</dbReference>
<dbReference type="OrthoDB" id="6998958at2"/>
<sequence length="248" mass="25874">MEDKSYIGSGNILIREKGAAAPLVEVGNCSALTLSPQENVLQQQDFTKPGGGLRNQVRRVTGVDIAYTFHDFAAENFARALRAAIETVTAGTATGEEVVAYKGGYAPLAKIATAITSVVPAGGGTAFAAGDDYELRDGQLYVPSDSAITNPVAGAANIEVTYTYAAQKKVQALVNPNKQYEIVFMGLNEAQSGKRTRITCHKVSGGVLQAFAALGEDYGAGEVNGALLADTGKTGVGISQYATIEMED</sequence>
<evidence type="ECO:0000313" key="1">
    <source>
        <dbReference type="EMBL" id="PRH82633.1"/>
    </source>
</evidence>
<gene>
    <name evidence="1" type="ORF">C6N40_06575</name>
</gene>